<evidence type="ECO:0000313" key="8">
    <source>
        <dbReference type="Proteomes" id="UP001500929"/>
    </source>
</evidence>
<dbReference type="InterPro" id="IPR035895">
    <property type="entry name" value="HPr-like_sf"/>
</dbReference>
<evidence type="ECO:0000256" key="5">
    <source>
        <dbReference type="ARBA" id="ARBA00022683"/>
    </source>
</evidence>
<dbReference type="EMBL" id="BAAAQY010000003">
    <property type="protein sequence ID" value="GAA2228030.1"/>
    <property type="molecule type" value="Genomic_DNA"/>
</dbReference>
<keyword evidence="8" id="KW-1185">Reference proteome</keyword>
<protein>
    <recommendedName>
        <fullName evidence="3">Phosphocarrier protein HPr</fullName>
    </recommendedName>
</protein>
<dbReference type="RefSeq" id="WP_259478556.1">
    <property type="nucleotide sequence ID" value="NZ_BAAAQY010000003.1"/>
</dbReference>
<proteinExistence type="predicted"/>
<evidence type="ECO:0000256" key="2">
    <source>
        <dbReference type="ARBA" id="ARBA00004496"/>
    </source>
</evidence>
<name>A0ABN3DD88_9MICO</name>
<dbReference type="PRINTS" id="PR00107">
    <property type="entry name" value="PHOSPHOCPHPR"/>
</dbReference>
<dbReference type="InterPro" id="IPR000032">
    <property type="entry name" value="HPr-like"/>
</dbReference>
<dbReference type="PROSITE" id="PS51350">
    <property type="entry name" value="PTS_HPR_DOM"/>
    <property type="match status" value="1"/>
</dbReference>
<dbReference type="PANTHER" id="PTHR33705:SF2">
    <property type="entry name" value="PHOSPHOCARRIER PROTEIN NPR"/>
    <property type="match status" value="1"/>
</dbReference>
<evidence type="ECO:0000259" key="6">
    <source>
        <dbReference type="PROSITE" id="PS51350"/>
    </source>
</evidence>
<evidence type="ECO:0000313" key="7">
    <source>
        <dbReference type="EMBL" id="GAA2228030.1"/>
    </source>
</evidence>
<sequence length="89" mass="8722">MTATRTATVGSATGLHARPAALFVKAVTGSGHTVQISAKGKSVNAASLLALMSIGIGNGDEVSLEVSGENEAAVADELAALLTSDLDAA</sequence>
<gene>
    <name evidence="7" type="ORF">GCM10009851_10430</name>
</gene>
<evidence type="ECO:0000256" key="4">
    <source>
        <dbReference type="ARBA" id="ARBA00022490"/>
    </source>
</evidence>
<keyword evidence="4" id="KW-0963">Cytoplasm</keyword>
<dbReference type="NCBIfam" id="TIGR01003">
    <property type="entry name" value="PTS_HPr_family"/>
    <property type="match status" value="1"/>
</dbReference>
<keyword evidence="5" id="KW-0598">Phosphotransferase system</keyword>
<dbReference type="PANTHER" id="PTHR33705">
    <property type="entry name" value="PHOSPHOCARRIER PROTEIN HPR"/>
    <property type="match status" value="1"/>
</dbReference>
<dbReference type="Pfam" id="PF00381">
    <property type="entry name" value="PTS-HPr"/>
    <property type="match status" value="1"/>
</dbReference>
<accession>A0ABN3DD88</accession>
<reference evidence="7 8" key="1">
    <citation type="journal article" date="2019" name="Int. J. Syst. Evol. Microbiol.">
        <title>The Global Catalogue of Microorganisms (GCM) 10K type strain sequencing project: providing services to taxonomists for standard genome sequencing and annotation.</title>
        <authorList>
            <consortium name="The Broad Institute Genomics Platform"/>
            <consortium name="The Broad Institute Genome Sequencing Center for Infectious Disease"/>
            <person name="Wu L."/>
            <person name="Ma J."/>
        </authorList>
    </citation>
    <scope>NUCLEOTIDE SEQUENCE [LARGE SCALE GENOMIC DNA]</scope>
    <source>
        <strain evidence="7 8">JCM 16117</strain>
    </source>
</reference>
<dbReference type="PROSITE" id="PS00369">
    <property type="entry name" value="PTS_HPR_HIS"/>
    <property type="match status" value="1"/>
</dbReference>
<dbReference type="InterPro" id="IPR050399">
    <property type="entry name" value="HPr"/>
</dbReference>
<comment type="caution">
    <text evidence="7">The sequence shown here is derived from an EMBL/GenBank/DDBJ whole genome shotgun (WGS) entry which is preliminary data.</text>
</comment>
<dbReference type="Gene3D" id="3.30.1340.10">
    <property type="entry name" value="HPr-like"/>
    <property type="match status" value="1"/>
</dbReference>
<comment type="subcellular location">
    <subcellularLocation>
        <location evidence="2">Cytoplasm</location>
    </subcellularLocation>
</comment>
<dbReference type="InterPro" id="IPR001020">
    <property type="entry name" value="PTS_HPr_His_P_site"/>
</dbReference>
<dbReference type="CDD" id="cd00367">
    <property type="entry name" value="PTS-HPr_like"/>
    <property type="match status" value="1"/>
</dbReference>
<dbReference type="Proteomes" id="UP001500929">
    <property type="component" value="Unassembled WGS sequence"/>
</dbReference>
<dbReference type="SUPFAM" id="SSF55594">
    <property type="entry name" value="HPr-like"/>
    <property type="match status" value="1"/>
</dbReference>
<feature type="domain" description="HPr" evidence="6">
    <location>
        <begin position="2"/>
        <end position="89"/>
    </location>
</feature>
<evidence type="ECO:0000256" key="1">
    <source>
        <dbReference type="ARBA" id="ARBA00003681"/>
    </source>
</evidence>
<comment type="function">
    <text evidence="1">General (non sugar-specific) component of the phosphoenolpyruvate-dependent sugar phosphotransferase system (sugar PTS). This major carbohydrate active-transport system catalyzes the phosphorylation of incoming sugar substrates concomitantly with their translocation across the cell membrane. The phosphoryl group from phosphoenolpyruvate (PEP) is transferred to the phosphoryl carrier protein HPr by enzyme I. Phospho-HPr then transfers it to the PTS EIIA domain.</text>
</comment>
<organism evidence="7 8">
    <name type="scientific">Herbiconiux moechotypicola</name>
    <dbReference type="NCBI Taxonomy" id="637393"/>
    <lineage>
        <taxon>Bacteria</taxon>
        <taxon>Bacillati</taxon>
        <taxon>Actinomycetota</taxon>
        <taxon>Actinomycetes</taxon>
        <taxon>Micrococcales</taxon>
        <taxon>Microbacteriaceae</taxon>
        <taxon>Herbiconiux</taxon>
    </lineage>
</organism>
<evidence type="ECO:0000256" key="3">
    <source>
        <dbReference type="ARBA" id="ARBA00020422"/>
    </source>
</evidence>